<evidence type="ECO:0000313" key="3">
    <source>
        <dbReference type="Proteomes" id="UP000001514"/>
    </source>
</evidence>
<dbReference type="KEGG" id="smo:SELMODRAFT_405801"/>
<dbReference type="Pfam" id="PF12770">
    <property type="entry name" value="CHAT"/>
    <property type="match status" value="1"/>
</dbReference>
<evidence type="ECO:0000259" key="1">
    <source>
        <dbReference type="Pfam" id="PF12770"/>
    </source>
</evidence>
<dbReference type="InParanoid" id="D8QZR4"/>
<protein>
    <recommendedName>
        <fullName evidence="1">CHAT domain-containing protein</fullName>
    </recommendedName>
</protein>
<proteinExistence type="predicted"/>
<accession>D8QZR4</accession>
<dbReference type="HOGENOM" id="CLU_325541_0_0_1"/>
<dbReference type="Proteomes" id="UP000001514">
    <property type="component" value="Unassembled WGS sequence"/>
</dbReference>
<evidence type="ECO:0000313" key="2">
    <source>
        <dbReference type="EMBL" id="EFJ34841.1"/>
    </source>
</evidence>
<feature type="domain" description="CHAT" evidence="1">
    <location>
        <begin position="649"/>
        <end position="865"/>
    </location>
</feature>
<name>D8QZR4_SELML</name>
<dbReference type="InterPro" id="IPR024983">
    <property type="entry name" value="CHAT_dom"/>
</dbReference>
<dbReference type="Gramene" id="EFJ34841">
    <property type="protein sequence ID" value="EFJ34841"/>
    <property type="gene ID" value="SELMODRAFT_405801"/>
</dbReference>
<keyword evidence="3" id="KW-1185">Reference proteome</keyword>
<reference evidence="2 3" key="1">
    <citation type="journal article" date="2011" name="Science">
        <title>The Selaginella genome identifies genetic changes associated with the evolution of vascular plants.</title>
        <authorList>
            <person name="Banks J.A."/>
            <person name="Nishiyama T."/>
            <person name="Hasebe M."/>
            <person name="Bowman J.L."/>
            <person name="Gribskov M."/>
            <person name="dePamphilis C."/>
            <person name="Albert V.A."/>
            <person name="Aono N."/>
            <person name="Aoyama T."/>
            <person name="Ambrose B.A."/>
            <person name="Ashton N.W."/>
            <person name="Axtell M.J."/>
            <person name="Barker E."/>
            <person name="Barker M.S."/>
            <person name="Bennetzen J.L."/>
            <person name="Bonawitz N.D."/>
            <person name="Chapple C."/>
            <person name="Cheng C."/>
            <person name="Correa L.G."/>
            <person name="Dacre M."/>
            <person name="DeBarry J."/>
            <person name="Dreyer I."/>
            <person name="Elias M."/>
            <person name="Engstrom E.M."/>
            <person name="Estelle M."/>
            <person name="Feng L."/>
            <person name="Finet C."/>
            <person name="Floyd S.K."/>
            <person name="Frommer W.B."/>
            <person name="Fujita T."/>
            <person name="Gramzow L."/>
            <person name="Gutensohn M."/>
            <person name="Harholt J."/>
            <person name="Hattori M."/>
            <person name="Heyl A."/>
            <person name="Hirai T."/>
            <person name="Hiwatashi Y."/>
            <person name="Ishikawa M."/>
            <person name="Iwata M."/>
            <person name="Karol K.G."/>
            <person name="Koehler B."/>
            <person name="Kolukisaoglu U."/>
            <person name="Kubo M."/>
            <person name="Kurata T."/>
            <person name="Lalonde S."/>
            <person name="Li K."/>
            <person name="Li Y."/>
            <person name="Litt A."/>
            <person name="Lyons E."/>
            <person name="Manning G."/>
            <person name="Maruyama T."/>
            <person name="Michael T.P."/>
            <person name="Mikami K."/>
            <person name="Miyazaki S."/>
            <person name="Morinaga S."/>
            <person name="Murata T."/>
            <person name="Mueller-Roeber B."/>
            <person name="Nelson D.R."/>
            <person name="Obara M."/>
            <person name="Oguri Y."/>
            <person name="Olmstead R.G."/>
            <person name="Onodera N."/>
            <person name="Petersen B.L."/>
            <person name="Pils B."/>
            <person name="Prigge M."/>
            <person name="Rensing S.A."/>
            <person name="Riano-Pachon D.M."/>
            <person name="Roberts A.W."/>
            <person name="Sato Y."/>
            <person name="Scheller H.V."/>
            <person name="Schulz B."/>
            <person name="Schulz C."/>
            <person name="Shakirov E.V."/>
            <person name="Shibagaki N."/>
            <person name="Shinohara N."/>
            <person name="Shippen D.E."/>
            <person name="Soerensen I."/>
            <person name="Sotooka R."/>
            <person name="Sugimoto N."/>
            <person name="Sugita M."/>
            <person name="Sumikawa N."/>
            <person name="Tanurdzic M."/>
            <person name="Theissen G."/>
            <person name="Ulvskov P."/>
            <person name="Wakazuki S."/>
            <person name="Weng J.K."/>
            <person name="Willats W.W."/>
            <person name="Wipf D."/>
            <person name="Wolf P.G."/>
            <person name="Yang L."/>
            <person name="Zimmer A.D."/>
            <person name="Zhu Q."/>
            <person name="Mitros T."/>
            <person name="Hellsten U."/>
            <person name="Loque D."/>
            <person name="Otillar R."/>
            <person name="Salamov A."/>
            <person name="Schmutz J."/>
            <person name="Shapiro H."/>
            <person name="Lindquist E."/>
            <person name="Lucas S."/>
            <person name="Rokhsar D."/>
            <person name="Grigoriev I.V."/>
        </authorList>
    </citation>
    <scope>NUCLEOTIDE SEQUENCE [LARGE SCALE GENOMIC DNA]</scope>
</reference>
<sequence length="886" mass="100932">MGKPEIICPPHIDSICPIWLKVPRETQAVFIDATYKIQQIGELGLHGGPPISFRLQKEHWLHLAHEFLLEKVKLNHASSTLSWNQSKQLEKLEQWNEPWFFEILGDPVKDVSAELRSIRRLLDDQRLDPCDALRGFINLHLKTEAYKDCPGAYWALDYTQMLVSQLLLSQSPSQVYHLVLDFVKDFWTPPELLDEAKAWACFYVGVGTSKSSNTDDSASWFRRSLELARSYNLLSQASEMLGDIYLGERELTSHSRKQAQMVYGIQHWAAVKLQRVDVALHALCKLFQVEFYAGNLHEAEALANKLQGNHAGGYVAAQVHEMHACINFAQKRFGEAEAASLEAFQILEQLSTDMLPESFSYFETQQPDTNHPVCWPQVMENVMESARLVLGISRLSREFSANHEGTQEAEEKLQMLVSMQGLVPKANHNALAAELVRNRATAEIYHRGDLEGGESSTAQLLDLCSKNTSSKCVRMINMTEAVSFVVELAKANAHRNKLDGDKLQERNCDSIIDSILTANQDLAWMFTVGDLLKARRRKAFRPLQREKHLLCWYQQERRRPGPRDIDNVDTIWEELEAVYKSARDDTVFLVYLWDWVYPFVELPSRSKMHSYLLNPNEEEARWHAQAVGQLYSKVYDMRRNLAEDEDIRKCLEELHQLLISPWSEELKRIQPKRLVVIPTSVVAMVPFAALLDPEDGLYLVEKYAISYSPSLRMVERFIGNKSDQVVIKQAMVVGNPDDSLESAEDEAVLVVNKLMQRGSCQVDLLLGLQGRRAREMDEAAAATRAAVMDSFSSSRWIHIAGHASINDNFPCGALHLEDGSLSMEEIEEKLRRHREVASFGVVLSGCSTALGQIEMQGITGLCRCLWKNFMPRHARVWRLPWLCSPR</sequence>
<dbReference type="AlphaFoldDB" id="D8QZR4"/>
<gene>
    <name evidence="2" type="ORF">SELMODRAFT_405801</name>
</gene>
<dbReference type="EMBL" id="GL377569">
    <property type="protein sequence ID" value="EFJ34841.1"/>
    <property type="molecule type" value="Genomic_DNA"/>
</dbReference>
<organism evidence="3">
    <name type="scientific">Selaginella moellendorffii</name>
    <name type="common">Spikemoss</name>
    <dbReference type="NCBI Taxonomy" id="88036"/>
    <lineage>
        <taxon>Eukaryota</taxon>
        <taxon>Viridiplantae</taxon>
        <taxon>Streptophyta</taxon>
        <taxon>Embryophyta</taxon>
        <taxon>Tracheophyta</taxon>
        <taxon>Lycopodiopsida</taxon>
        <taxon>Selaginellales</taxon>
        <taxon>Selaginellaceae</taxon>
        <taxon>Selaginella</taxon>
    </lineage>
</organism>